<dbReference type="EMBL" id="CP007490">
    <property type="protein sequence ID" value="AIC47799.1"/>
    <property type="molecule type" value="Genomic_DNA"/>
</dbReference>
<evidence type="ECO:0000256" key="4">
    <source>
        <dbReference type="ARBA" id="ARBA00023125"/>
    </source>
</evidence>
<dbReference type="InterPro" id="IPR036805">
    <property type="entry name" value="Tscrpt_elong_fac_GreA/B_N_sf"/>
</dbReference>
<dbReference type="InterPro" id="IPR001437">
    <property type="entry name" value="Tscrpt_elong_fac_GreA/B_C"/>
</dbReference>
<dbReference type="SUPFAM" id="SSF54534">
    <property type="entry name" value="FKBP-like"/>
    <property type="match status" value="1"/>
</dbReference>
<feature type="domain" description="Transcription elongation factor GreA/GreB N-terminal" evidence="11">
    <location>
        <begin position="9"/>
        <end position="78"/>
    </location>
</feature>
<evidence type="ECO:0000256" key="9">
    <source>
        <dbReference type="RuleBase" id="RU000556"/>
    </source>
</evidence>
<dbReference type="InterPro" id="IPR023459">
    <property type="entry name" value="Tscrpt_elong_fac_GreA/B_fam"/>
</dbReference>
<dbReference type="eggNOG" id="COG0782">
    <property type="taxonomic scope" value="Bacteria"/>
</dbReference>
<dbReference type="Gene3D" id="1.10.287.180">
    <property type="entry name" value="Transcription elongation factor, GreA/GreB, N-terminal domain"/>
    <property type="match status" value="1"/>
</dbReference>
<reference evidence="12 13" key="1">
    <citation type="journal article" date="2014" name="Int. J. Syst. Evol. Microbiol.">
        <title>Rhodoluna lacicola gen. nov., sp. nov., a planktonic freshwater bacterium with stream-lined genome.</title>
        <authorList>
            <person name="Hahn M."/>
            <person name="Schmidt J."/>
            <person name="Taipale S.J."/>
            <person name="Doolittle W.F."/>
            <person name="Koll U."/>
        </authorList>
    </citation>
    <scope>NUCLEOTIDE SEQUENCE [LARGE SCALE GENOMIC DNA]</scope>
    <source>
        <strain evidence="12 13">MWH-Ta8</strain>
    </source>
</reference>
<dbReference type="OrthoDB" id="9797227at2"/>
<dbReference type="PANTHER" id="PTHR30437:SF4">
    <property type="entry name" value="TRANSCRIPTION ELONGATION FACTOR GREA"/>
    <property type="match status" value="1"/>
</dbReference>
<keyword evidence="5 8" id="KW-0804">Transcription</keyword>
<proteinExistence type="inferred from homology"/>
<dbReference type="GO" id="GO:0032784">
    <property type="term" value="P:regulation of DNA-templated transcription elongation"/>
    <property type="evidence" value="ECO:0007669"/>
    <property type="project" value="UniProtKB-UniRule"/>
</dbReference>
<dbReference type="PATRIC" id="fig|529884.3.peg.962"/>
<dbReference type="PANTHER" id="PTHR30437">
    <property type="entry name" value="TRANSCRIPTION ELONGATION FACTOR GREA"/>
    <property type="match status" value="1"/>
</dbReference>
<keyword evidence="4 8" id="KW-0238">DNA-binding</keyword>
<dbReference type="AlphaFoldDB" id="A0A060JNL7"/>
<dbReference type="GO" id="GO:0070063">
    <property type="term" value="F:RNA polymerase binding"/>
    <property type="evidence" value="ECO:0007669"/>
    <property type="project" value="InterPro"/>
</dbReference>
<feature type="domain" description="Transcription elongation factor GreA/GreB C-terminal" evidence="10">
    <location>
        <begin position="84"/>
        <end position="158"/>
    </location>
</feature>
<dbReference type="KEGG" id="rla:Rhola_00009990"/>
<organism evidence="12 13">
    <name type="scientific">Rhodoluna lacicola</name>
    <dbReference type="NCBI Taxonomy" id="529884"/>
    <lineage>
        <taxon>Bacteria</taxon>
        <taxon>Bacillati</taxon>
        <taxon>Actinomycetota</taxon>
        <taxon>Actinomycetes</taxon>
        <taxon>Micrococcales</taxon>
        <taxon>Microbacteriaceae</taxon>
        <taxon>Luna cluster</taxon>
        <taxon>Luna-1 subcluster</taxon>
        <taxon>Rhodoluna</taxon>
    </lineage>
</organism>
<dbReference type="Gene3D" id="3.10.50.30">
    <property type="entry name" value="Transcription elongation factor, GreA/GreB, C-terminal domain"/>
    <property type="match status" value="1"/>
</dbReference>
<evidence type="ECO:0000256" key="5">
    <source>
        <dbReference type="ARBA" id="ARBA00023163"/>
    </source>
</evidence>
<evidence type="ECO:0000256" key="8">
    <source>
        <dbReference type="HAMAP-Rule" id="MF_00105"/>
    </source>
</evidence>
<dbReference type="InterPro" id="IPR036953">
    <property type="entry name" value="GreA/GreB_C_sf"/>
</dbReference>
<dbReference type="InterPro" id="IPR018151">
    <property type="entry name" value="TF_GreA/GreB_CS"/>
</dbReference>
<gene>
    <name evidence="8" type="primary">greA</name>
    <name evidence="12" type="ORF">Rhola_00009990</name>
</gene>
<dbReference type="InterPro" id="IPR022691">
    <property type="entry name" value="Tscrpt_elong_fac_GreA/B_N"/>
</dbReference>
<name>A0A060JNL7_9MICO</name>
<keyword evidence="12" id="KW-0648">Protein biosynthesis</keyword>
<keyword evidence="13" id="KW-1185">Reference proteome</keyword>
<protein>
    <recommendedName>
        <fullName evidence="2 8">Transcription elongation factor GreA</fullName>
    </recommendedName>
    <alternativeName>
        <fullName evidence="7 8">Transcript cleavage factor GreA</fullName>
    </alternativeName>
</protein>
<dbReference type="GO" id="GO:0006354">
    <property type="term" value="P:DNA-templated transcription elongation"/>
    <property type="evidence" value="ECO:0007669"/>
    <property type="project" value="TreeGrafter"/>
</dbReference>
<dbReference type="InterPro" id="IPR028624">
    <property type="entry name" value="Tscrpt_elong_fac_GreA/B"/>
</dbReference>
<comment type="similarity">
    <text evidence="1 8 9">Belongs to the GreA/GreB family.</text>
</comment>
<evidence type="ECO:0000256" key="1">
    <source>
        <dbReference type="ARBA" id="ARBA00008213"/>
    </source>
</evidence>
<evidence type="ECO:0000313" key="13">
    <source>
        <dbReference type="Proteomes" id="UP000067708"/>
    </source>
</evidence>
<evidence type="ECO:0000313" key="12">
    <source>
        <dbReference type="EMBL" id="AIC47799.1"/>
    </source>
</evidence>
<sequence length="162" mass="17606">MSETPEATWLTQEAYDRLASELEYLLTVARQDIAKKIQEAREEGDLKENGGYHAAKEEQGKIEARAARLENILANAVVGEARESNGVVEQGTVIKLTMNGSEMEFLLGSAEIAEGSDIEVYSPDSPIGTAIMGAKVGDTVSFFAPNGKEREIKILEVKNFLG</sequence>
<dbReference type="GO" id="GO:0003746">
    <property type="term" value="F:translation elongation factor activity"/>
    <property type="evidence" value="ECO:0007669"/>
    <property type="project" value="UniProtKB-KW"/>
</dbReference>
<evidence type="ECO:0000256" key="3">
    <source>
        <dbReference type="ARBA" id="ARBA00023015"/>
    </source>
</evidence>
<dbReference type="PROSITE" id="PS00829">
    <property type="entry name" value="GREAB_1"/>
    <property type="match status" value="1"/>
</dbReference>
<dbReference type="HAMAP" id="MF_00105">
    <property type="entry name" value="GreA_GreB"/>
    <property type="match status" value="1"/>
</dbReference>
<dbReference type="HOGENOM" id="CLU_101379_0_0_11"/>
<evidence type="ECO:0000256" key="6">
    <source>
        <dbReference type="ARBA" id="ARBA00024916"/>
    </source>
</evidence>
<dbReference type="InterPro" id="IPR006359">
    <property type="entry name" value="Tscrpt_elong_fac_GreA"/>
</dbReference>
<dbReference type="Proteomes" id="UP000067708">
    <property type="component" value="Chromosome"/>
</dbReference>
<evidence type="ECO:0000259" key="10">
    <source>
        <dbReference type="Pfam" id="PF01272"/>
    </source>
</evidence>
<dbReference type="RefSeq" id="WP_038502818.1">
    <property type="nucleotide sequence ID" value="NZ_CP007490.1"/>
</dbReference>
<dbReference type="Pfam" id="PF03449">
    <property type="entry name" value="GreA_GreB_N"/>
    <property type="match status" value="1"/>
</dbReference>
<dbReference type="NCBIfam" id="TIGR01462">
    <property type="entry name" value="greA"/>
    <property type="match status" value="1"/>
</dbReference>
<accession>A0A060JNL7</accession>
<comment type="function">
    <text evidence="6 8 9">Necessary for efficient RNA polymerase transcription elongation past template-encoded arresting sites. The arresting sites in DNA have the property of trapping a certain fraction of elongating RNA polymerases that pass through, resulting in locked ternary complexes. Cleavage of the nascent transcript by cleavage factors such as GreA or GreB allows the resumption of elongation from the new 3'terminus. GreA releases sequences of 2 to 3 nucleotides.</text>
</comment>
<dbReference type="Pfam" id="PF01272">
    <property type="entry name" value="GreA_GreB"/>
    <property type="match status" value="1"/>
</dbReference>
<dbReference type="PIRSF" id="PIRSF006092">
    <property type="entry name" value="GreA_GreB"/>
    <property type="match status" value="1"/>
</dbReference>
<dbReference type="STRING" id="529884.Rhola_00009990"/>
<dbReference type="NCBIfam" id="NF001262">
    <property type="entry name" value="PRK00226.1-3"/>
    <property type="match status" value="1"/>
</dbReference>
<evidence type="ECO:0000256" key="7">
    <source>
        <dbReference type="ARBA" id="ARBA00030776"/>
    </source>
</evidence>
<dbReference type="GO" id="GO:0003677">
    <property type="term" value="F:DNA binding"/>
    <property type="evidence" value="ECO:0007669"/>
    <property type="project" value="UniProtKB-UniRule"/>
</dbReference>
<keyword evidence="3 8" id="KW-0805">Transcription regulation</keyword>
<evidence type="ECO:0000259" key="11">
    <source>
        <dbReference type="Pfam" id="PF03449"/>
    </source>
</evidence>
<evidence type="ECO:0000256" key="2">
    <source>
        <dbReference type="ARBA" id="ARBA00013729"/>
    </source>
</evidence>
<dbReference type="FunFam" id="1.10.287.180:FF:000001">
    <property type="entry name" value="Transcription elongation factor GreA"/>
    <property type="match status" value="1"/>
</dbReference>
<dbReference type="SUPFAM" id="SSF46557">
    <property type="entry name" value="GreA transcript cleavage protein, N-terminal domain"/>
    <property type="match status" value="1"/>
</dbReference>
<keyword evidence="12" id="KW-0251">Elongation factor</keyword>